<gene>
    <name evidence="1" type="ORF">FOB41_07455</name>
</gene>
<dbReference type="EMBL" id="CP050898">
    <property type="protein sequence ID" value="QIX22960.1"/>
    <property type="molecule type" value="Genomic_DNA"/>
</dbReference>
<dbReference type="Pfam" id="PF11300">
    <property type="entry name" value="DUF3102"/>
    <property type="match status" value="1"/>
</dbReference>
<proteinExistence type="predicted"/>
<name>A0A6H0ZT53_9HYPH</name>
<protein>
    <submittedName>
        <fullName evidence="1">DUF3102 domain-containing protein</fullName>
    </submittedName>
</protein>
<dbReference type="AlphaFoldDB" id="A0A6H0ZT53"/>
<evidence type="ECO:0000313" key="1">
    <source>
        <dbReference type="EMBL" id="QIX22960.1"/>
    </source>
</evidence>
<sequence>MGDHALPHSNEADARRLCAEFDIEIIPANEMPTPGQTRAIGTICRILGKRGDAHMRLVLSTLAETKNNQGLLTETSLWAVSDLVLSCSAWIESDLSSWYEAWDAIPLGHILWHVQELSGKSHMRHALAGAVYLMLVYYSKGKKADKEISYSFLRRVQKAEGDLSAQQLGRQEAIEIGKEFLEVKSSMSRGEWLPWVREKAGFSYGTVQRYMRMAREAEAVAA</sequence>
<reference evidence="1 2" key="1">
    <citation type="submission" date="2020-04" db="EMBL/GenBank/DDBJ databases">
        <title>FDA dAtabase for Regulatory Grade micrObial Sequences (FDA-ARGOS): Supporting development and validation of Infectious Disease Dx tests.</title>
        <authorList>
            <person name="Sciortino C."/>
            <person name="Tallon L."/>
            <person name="Sadzewicz L."/>
            <person name="Vavikolanu K."/>
            <person name="Mehta A."/>
            <person name="Aluvathingal J."/>
            <person name="Nadendla S."/>
            <person name="Nandy P."/>
            <person name="Geyer C."/>
            <person name="Yan Y."/>
            <person name="Sichtig H."/>
        </authorList>
    </citation>
    <scope>NUCLEOTIDE SEQUENCE [LARGE SCALE GENOMIC DNA]</scope>
    <source>
        <strain evidence="1 2">FDAARGOS_633</strain>
    </source>
</reference>
<accession>A0A6H0ZT53</accession>
<dbReference type="InterPro" id="IPR021451">
    <property type="entry name" value="DUF3102"/>
</dbReference>
<evidence type="ECO:0000313" key="2">
    <source>
        <dbReference type="Proteomes" id="UP000500870"/>
    </source>
</evidence>
<organism evidence="1 2">
    <name type="scientific">Agrobacterium pusense</name>
    <dbReference type="NCBI Taxonomy" id="648995"/>
    <lineage>
        <taxon>Bacteria</taxon>
        <taxon>Pseudomonadati</taxon>
        <taxon>Pseudomonadota</taxon>
        <taxon>Alphaproteobacteria</taxon>
        <taxon>Hyphomicrobiales</taxon>
        <taxon>Rhizobiaceae</taxon>
        <taxon>Rhizobium/Agrobacterium group</taxon>
        <taxon>Agrobacterium</taxon>
    </lineage>
</organism>
<dbReference type="Proteomes" id="UP000500870">
    <property type="component" value="Chromosome 1"/>
</dbReference>